<dbReference type="Proteomes" id="UP000623301">
    <property type="component" value="Unassembled WGS sequence"/>
</dbReference>
<name>A0ABS0WNA5_9FLAO</name>
<proteinExistence type="predicted"/>
<sequence length="186" mass="20945">MISEQQLYQQVQGKTRVVILASKDENNITAMLLHVLNYYDKQVDFVLANGKQSIDESNEFIVIEAAKNADALKGNIALVIDVNPEIHTAGFVNSITNGGMLVYYEEVAAVKLIVESSTNTIKKYPYKAPDYSFENEVYFIDTNEGKLPLEITNENDIKHLLGAKWICQHMGVDEDDFYEAVGEFRA</sequence>
<evidence type="ECO:0000313" key="1">
    <source>
        <dbReference type="EMBL" id="MBJ2173462.1"/>
    </source>
</evidence>
<comment type="caution">
    <text evidence="1">The sequence shown here is derived from an EMBL/GenBank/DDBJ whole genome shotgun (WGS) entry which is preliminary data.</text>
</comment>
<keyword evidence="2" id="KW-1185">Reference proteome</keyword>
<dbReference type="RefSeq" id="WP_198840260.1">
    <property type="nucleotide sequence ID" value="NZ_JAEHFJ010000002.1"/>
</dbReference>
<gene>
    <name evidence="1" type="ORF">JBL43_04395</name>
</gene>
<evidence type="ECO:0000313" key="2">
    <source>
        <dbReference type="Proteomes" id="UP000623301"/>
    </source>
</evidence>
<organism evidence="1 2">
    <name type="scientific">Aureibaculum flavum</name>
    <dbReference type="NCBI Taxonomy" id="2795986"/>
    <lineage>
        <taxon>Bacteria</taxon>
        <taxon>Pseudomonadati</taxon>
        <taxon>Bacteroidota</taxon>
        <taxon>Flavobacteriia</taxon>
        <taxon>Flavobacteriales</taxon>
        <taxon>Flavobacteriaceae</taxon>
        <taxon>Aureibaculum</taxon>
    </lineage>
</organism>
<dbReference type="EMBL" id="JAEHFJ010000002">
    <property type="protein sequence ID" value="MBJ2173462.1"/>
    <property type="molecule type" value="Genomic_DNA"/>
</dbReference>
<reference evidence="1 2" key="1">
    <citation type="submission" date="2020-12" db="EMBL/GenBank/DDBJ databases">
        <title>Aureibaculum luteum sp. nov. and Aureibaculum flavum sp. nov., novel members of the family Flavobacteriaceae isolated from Antarctic intertidal sediments.</title>
        <authorList>
            <person name="He X."/>
            <person name="Zhang X."/>
        </authorList>
    </citation>
    <scope>NUCLEOTIDE SEQUENCE [LARGE SCALE GENOMIC DNA]</scope>
    <source>
        <strain evidence="1 2">A20</strain>
    </source>
</reference>
<accession>A0ABS0WNA5</accession>
<protein>
    <submittedName>
        <fullName evidence="1">Uncharacterized protein</fullName>
    </submittedName>
</protein>